<dbReference type="Pfam" id="PF04977">
    <property type="entry name" value="DivIC"/>
    <property type="match status" value="1"/>
</dbReference>
<name>A0A2M8WT63_9MICO</name>
<accession>A0A2M8WT63</accession>
<evidence type="ECO:0000256" key="1">
    <source>
        <dbReference type="SAM" id="Phobius"/>
    </source>
</evidence>
<feature type="transmembrane region" description="Helical" evidence="1">
    <location>
        <begin position="6"/>
        <end position="25"/>
    </location>
</feature>
<evidence type="ECO:0000313" key="2">
    <source>
        <dbReference type="EMBL" id="PJI94135.1"/>
    </source>
</evidence>
<proteinExistence type="predicted"/>
<keyword evidence="1" id="KW-0812">Transmembrane</keyword>
<dbReference type="OrthoDB" id="5187715at2"/>
<protein>
    <submittedName>
        <fullName evidence="2">Septum formation initiator</fullName>
    </submittedName>
</protein>
<reference evidence="2 3" key="1">
    <citation type="submission" date="2017-11" db="EMBL/GenBank/DDBJ databases">
        <title>Genomic Encyclopedia of Archaeal and Bacterial Type Strains, Phase II (KMG-II): From Individual Species to Whole Genera.</title>
        <authorList>
            <person name="Goeker M."/>
        </authorList>
    </citation>
    <scope>NUCLEOTIDE SEQUENCE [LARGE SCALE GENOMIC DNA]</scope>
    <source>
        <strain evidence="2 3">DSM 22413</strain>
    </source>
</reference>
<dbReference type="EMBL" id="PGTZ01000007">
    <property type="protein sequence ID" value="PJI94135.1"/>
    <property type="molecule type" value="Genomic_DNA"/>
</dbReference>
<gene>
    <name evidence="2" type="ORF">CLV34_1621</name>
</gene>
<dbReference type="InterPro" id="IPR007060">
    <property type="entry name" value="FtsL/DivIC"/>
</dbReference>
<dbReference type="Proteomes" id="UP000231586">
    <property type="component" value="Unassembled WGS sequence"/>
</dbReference>
<organism evidence="2 3">
    <name type="scientific">Luteimicrobium subarcticum</name>
    <dbReference type="NCBI Taxonomy" id="620910"/>
    <lineage>
        <taxon>Bacteria</taxon>
        <taxon>Bacillati</taxon>
        <taxon>Actinomycetota</taxon>
        <taxon>Actinomycetes</taxon>
        <taxon>Micrococcales</taxon>
        <taxon>Luteimicrobium</taxon>
    </lineage>
</organism>
<dbReference type="AlphaFoldDB" id="A0A2M8WT63"/>
<dbReference type="RefSeq" id="WP_157803758.1">
    <property type="nucleotide sequence ID" value="NZ_PGTZ01000007.1"/>
</dbReference>
<sequence>MLPETVTVRTVILGVALLMAVILLLPTAREYAKSASALRTLSHELDAAKAQRDVAQSQLDRWSDPAYVKAQARERLGYQMPGETSYRVIDPGDVADHVDPLTGAAVEPGLVAAGTGGSGPWYEQAWASVQVAGIGVAHDG</sequence>
<comment type="caution">
    <text evidence="2">The sequence shown here is derived from an EMBL/GenBank/DDBJ whole genome shotgun (WGS) entry which is preliminary data.</text>
</comment>
<keyword evidence="1" id="KW-0472">Membrane</keyword>
<keyword evidence="1" id="KW-1133">Transmembrane helix</keyword>
<keyword evidence="3" id="KW-1185">Reference proteome</keyword>
<evidence type="ECO:0000313" key="3">
    <source>
        <dbReference type="Proteomes" id="UP000231586"/>
    </source>
</evidence>